<dbReference type="GeneID" id="41588142"/>
<dbReference type="PANTHER" id="PTHR38137">
    <property type="entry name" value="PRC-BARREL DOMAIN PROTEIN"/>
    <property type="match status" value="1"/>
</dbReference>
<evidence type="ECO:0000313" key="4">
    <source>
        <dbReference type="Proteomes" id="UP000187822"/>
    </source>
</evidence>
<dbReference type="InterPro" id="IPR011033">
    <property type="entry name" value="PRC_barrel-like_sf"/>
</dbReference>
<dbReference type="Pfam" id="PF05239">
    <property type="entry name" value="PRC"/>
    <property type="match status" value="1"/>
</dbReference>
<dbReference type="KEGG" id="cdiv:CPM_0865"/>
<evidence type="ECO:0000313" key="5">
    <source>
        <dbReference type="Proteomes" id="UP000195607"/>
    </source>
</evidence>
<dbReference type="EMBL" id="LT719092">
    <property type="protein sequence ID" value="SJK84712.1"/>
    <property type="molecule type" value="Genomic_DNA"/>
</dbReference>
<reference evidence="2 5" key="1">
    <citation type="submission" date="2016-04" db="EMBL/GenBank/DDBJ databases">
        <authorList>
            <person name="Evans L.H."/>
            <person name="Alamgir A."/>
            <person name="Owens N."/>
            <person name="Weber N.D."/>
            <person name="Virtaneva K."/>
            <person name="Barbian K."/>
            <person name="Babar A."/>
            <person name="Rosenke K."/>
        </authorList>
    </citation>
    <scope>NUCLEOTIDE SEQUENCE [LARGE SCALE GENOMIC DNA]</scope>
    <source>
        <strain evidence="2">S5</strain>
        <strain evidence="5">S5(T) (JCM 30642 \VKM B-2941)</strain>
    </source>
</reference>
<evidence type="ECO:0000313" key="2">
    <source>
        <dbReference type="EMBL" id="SIM57648.1"/>
    </source>
</evidence>
<dbReference type="STRING" id="1673428.CPM_0865"/>
<reference evidence="4" key="3">
    <citation type="submission" date="2016-06" db="EMBL/GenBank/DDBJ databases">
        <authorList>
            <person name="Toshchakov V.S."/>
        </authorList>
    </citation>
    <scope>NUCLEOTIDE SEQUENCE [LARGE SCALE GENOMIC DNA]</scope>
    <source>
        <strain>PM4 (JCM 30641</strain>
        <strain evidence="4">\VKM B-2940)</strain>
    </source>
</reference>
<dbReference type="AlphaFoldDB" id="A0A1N5UBV0"/>
<dbReference type="Gene3D" id="2.30.30.240">
    <property type="entry name" value="PRC-barrel domain"/>
    <property type="match status" value="1"/>
</dbReference>
<gene>
    <name evidence="3" type="ORF">CPM_0865</name>
    <name evidence="2" type="ORF">CSP5_0868</name>
</gene>
<name>A0A1N5UBV0_9ARCH</name>
<sequence length="85" mass="9489">MISTDALIEKPVYTEKGVLVGNVYDVILDFESGNVYGLLIKDTNSNVVSEGIPISIPFRWIKSIGDAILLLTFPEKVSYNRREVN</sequence>
<dbReference type="OrthoDB" id="68960at2157"/>
<dbReference type="InterPro" id="IPR027275">
    <property type="entry name" value="PRC-brl_dom"/>
</dbReference>
<dbReference type="Proteomes" id="UP000187822">
    <property type="component" value="Chromosome I"/>
</dbReference>
<organism evidence="2 5">
    <name type="scientific">Cuniculiplasma divulgatum</name>
    <dbReference type="NCBI Taxonomy" id="1673428"/>
    <lineage>
        <taxon>Archaea</taxon>
        <taxon>Methanobacteriati</taxon>
        <taxon>Thermoplasmatota</taxon>
        <taxon>Thermoplasmata</taxon>
        <taxon>Thermoplasmatales</taxon>
        <taxon>Cuniculiplasmataceae</taxon>
        <taxon>Cuniculiplasma</taxon>
    </lineage>
</organism>
<dbReference type="PANTHER" id="PTHR38137:SF1">
    <property type="entry name" value="PRC-BARREL DOMAIN-CONTAINING PROTEIN"/>
    <property type="match status" value="1"/>
</dbReference>
<reference evidence="3" key="2">
    <citation type="submission" date="2016-06" db="EMBL/GenBank/DDBJ databases">
        <authorList>
            <person name="Olsen C.W."/>
            <person name="Carey S."/>
            <person name="Hinshaw L."/>
            <person name="Karasin A.I."/>
        </authorList>
    </citation>
    <scope>NUCLEOTIDE SEQUENCE [LARGE SCALE GENOMIC DNA]</scope>
    <source>
        <strain evidence="3">PM4</strain>
    </source>
</reference>
<dbReference type="Proteomes" id="UP000195607">
    <property type="component" value="Chromosome I"/>
</dbReference>
<dbReference type="RefSeq" id="WP_021788672.1">
    <property type="nucleotide sequence ID" value="NZ_LT671858.1"/>
</dbReference>
<proteinExistence type="predicted"/>
<feature type="domain" description="PRC-barrel" evidence="1">
    <location>
        <begin position="6"/>
        <end position="74"/>
    </location>
</feature>
<protein>
    <submittedName>
        <fullName evidence="2">PRC-barrel domain protein</fullName>
    </submittedName>
</protein>
<accession>A0A1N5UBV0</accession>
<keyword evidence="4" id="KW-1185">Reference proteome</keyword>
<dbReference type="SUPFAM" id="SSF50346">
    <property type="entry name" value="PRC-barrel domain"/>
    <property type="match status" value="1"/>
</dbReference>
<evidence type="ECO:0000259" key="1">
    <source>
        <dbReference type="Pfam" id="PF05239"/>
    </source>
</evidence>
<evidence type="ECO:0000313" key="3">
    <source>
        <dbReference type="EMBL" id="SJK84712.1"/>
    </source>
</evidence>
<dbReference type="EMBL" id="LT671858">
    <property type="protein sequence ID" value="SIM57648.1"/>
    <property type="molecule type" value="Genomic_DNA"/>
</dbReference>